<dbReference type="SMART" id="SM00382">
    <property type="entry name" value="AAA"/>
    <property type="match status" value="1"/>
</dbReference>
<keyword evidence="3" id="KW-0472">Membrane</keyword>
<evidence type="ECO:0000256" key="1">
    <source>
        <dbReference type="ARBA" id="ARBA00004434"/>
    </source>
</evidence>
<comment type="caution">
    <text evidence="7">The sequence shown here is derived from an EMBL/GenBank/DDBJ whole genome shotgun (WGS) entry which is preliminary data.</text>
</comment>
<accession>A0AAN6LQC9</accession>
<dbReference type="EMBL" id="WVTA01000013">
    <property type="protein sequence ID" value="KAK3202554.1"/>
    <property type="molecule type" value="Genomic_DNA"/>
</dbReference>
<keyword evidence="3" id="KW-0999">Mitochondrion inner membrane</keyword>
<feature type="compositionally biased region" description="Basic and acidic residues" evidence="4">
    <location>
        <begin position="379"/>
        <end position="392"/>
    </location>
</feature>
<evidence type="ECO:0000313" key="7">
    <source>
        <dbReference type="EMBL" id="KAK3202554.1"/>
    </source>
</evidence>
<dbReference type="Pfam" id="PF08740">
    <property type="entry name" value="BCS1_N"/>
    <property type="match status" value="1"/>
</dbReference>
<reference evidence="7 8" key="1">
    <citation type="submission" date="2021-02" db="EMBL/GenBank/DDBJ databases">
        <title>Genome assembly of Pseudopithomyces chartarum.</title>
        <authorList>
            <person name="Jauregui R."/>
            <person name="Singh J."/>
            <person name="Voisey C."/>
        </authorList>
    </citation>
    <scope>NUCLEOTIDE SEQUENCE [LARGE SCALE GENOMIC DNA]</scope>
    <source>
        <strain evidence="7 8">AGR01</strain>
    </source>
</reference>
<dbReference type="InterPro" id="IPR027417">
    <property type="entry name" value="P-loop_NTPase"/>
</dbReference>
<dbReference type="PANTHER" id="PTHR23070">
    <property type="entry name" value="BCS1 AAA-TYPE ATPASE"/>
    <property type="match status" value="1"/>
</dbReference>
<dbReference type="InterPro" id="IPR003960">
    <property type="entry name" value="ATPase_AAA_CS"/>
</dbReference>
<comment type="similarity">
    <text evidence="2">Belongs to the AAA ATPase family. BCS1 subfamily.</text>
</comment>
<dbReference type="SMART" id="SM01024">
    <property type="entry name" value="BCS1_N"/>
    <property type="match status" value="1"/>
</dbReference>
<dbReference type="InterPro" id="IPR003959">
    <property type="entry name" value="ATPase_AAA_core"/>
</dbReference>
<dbReference type="InterPro" id="IPR003593">
    <property type="entry name" value="AAA+_ATPase"/>
</dbReference>
<gene>
    <name evidence="7" type="ORF">GRF29_154g15835</name>
</gene>
<feature type="compositionally biased region" description="Low complexity" evidence="4">
    <location>
        <begin position="631"/>
        <end position="643"/>
    </location>
</feature>
<comment type="subcellular location">
    <subcellularLocation>
        <location evidence="1">Mitochondrion inner membrane</location>
        <topology evidence="1">Single-pass membrane protein</topology>
    </subcellularLocation>
</comment>
<dbReference type="GO" id="GO:0005524">
    <property type="term" value="F:ATP binding"/>
    <property type="evidence" value="ECO:0007669"/>
    <property type="project" value="InterPro"/>
</dbReference>
<evidence type="ECO:0000313" key="8">
    <source>
        <dbReference type="Proteomes" id="UP001280581"/>
    </source>
</evidence>
<evidence type="ECO:0000256" key="4">
    <source>
        <dbReference type="SAM" id="MobiDB-lite"/>
    </source>
</evidence>
<dbReference type="PROSITE" id="PS00674">
    <property type="entry name" value="AAA"/>
    <property type="match status" value="1"/>
</dbReference>
<feature type="region of interest" description="Disordered" evidence="4">
    <location>
        <begin position="357"/>
        <end position="394"/>
    </location>
</feature>
<proteinExistence type="inferred from homology"/>
<feature type="compositionally biased region" description="Basic and acidic residues" evidence="4">
    <location>
        <begin position="360"/>
        <end position="372"/>
    </location>
</feature>
<evidence type="ECO:0000256" key="2">
    <source>
        <dbReference type="ARBA" id="ARBA00007448"/>
    </source>
</evidence>
<dbReference type="Gene3D" id="3.40.50.300">
    <property type="entry name" value="P-loop containing nucleotide triphosphate hydrolases"/>
    <property type="match status" value="1"/>
</dbReference>
<protein>
    <submittedName>
        <fullName evidence="7">Uncharacterized protein</fullName>
    </submittedName>
</protein>
<feature type="compositionally biased region" description="Polar residues" evidence="4">
    <location>
        <begin position="141"/>
        <end position="158"/>
    </location>
</feature>
<dbReference type="GO" id="GO:0016887">
    <property type="term" value="F:ATP hydrolysis activity"/>
    <property type="evidence" value="ECO:0007669"/>
    <property type="project" value="InterPro"/>
</dbReference>
<evidence type="ECO:0000256" key="3">
    <source>
        <dbReference type="ARBA" id="ARBA00022792"/>
    </source>
</evidence>
<dbReference type="Proteomes" id="UP001280581">
    <property type="component" value="Unassembled WGS sequence"/>
</dbReference>
<keyword evidence="3" id="KW-0496">Mitochondrion</keyword>
<feature type="region of interest" description="Disordered" evidence="4">
    <location>
        <begin position="624"/>
        <end position="643"/>
    </location>
</feature>
<evidence type="ECO:0000259" key="6">
    <source>
        <dbReference type="SMART" id="SM01024"/>
    </source>
</evidence>
<sequence length="737" mass="82445">MSDYSSDEENDRRGYRRHHKPKYKAMDYITEVNKGADTLINSVFFKMAHDWVTRNVGLDLKHVVFGLCLFAASRTYSKQALKWLEENGTNTVMIRSDENLAQDLELWIGRQPSNQQTLRFLCALPSFQNLEWKHVAPQQQNTQGSGMWGHSSSVNSGSTDKDEAEGYSGYDFVASTGRSLFFFQGKLFALEKGEYDNLKLRCFWGNAKPIQALIRHVQITAKDRSSLVQVHMIRGGSTPNTVVTNKRRTISSIDIAPRVKQDLLTDLQDFFDPETEEWCMDNGAPYRKGYMFYGPPGTGKSSLCTAIASEFHLPIYFIHLDGMDDKTLHDEFQKLPKRCLVLFEEIDTAGIVRRGTMKAVPKDSSSDKKSEAESEETDFSTHKTSKEDKGKEATIPQRSKVTLGGLLNVLDGPGAKEGRLVIFTTNSPKSLDQALIRPGRIDRKIYLGRSTKLVASITFSRIFGTDPRLKGKIRKADLDRMAKEFGDLVPANTFTPCEIQSYCMGRRGKPAEAVKKFPEWIEEQRCGGNAFNYDIAENPNGTDELEEEGDIWHELVGSRAGNAEIVRKSDSTSTTSNIEQLPETRYQLNRETLELETPSKGKSLASDFPKNDVSHSLDNVPMAISRDVDSSDPNSESFSSGNSVMSDTLFSAPPSSLGSSSFQRVSNFSHPFVSGVRNMYSLNKGLGNADEVSDDGRTVVLRTVDPIPEEDILVLEHGEEDEEGFDPEFSVWSVGMF</sequence>
<feature type="region of interest" description="Disordered" evidence="4">
    <location>
        <begin position="563"/>
        <end position="617"/>
    </location>
</feature>
<name>A0AAN6LQC9_9PLEO</name>
<dbReference type="InterPro" id="IPR014851">
    <property type="entry name" value="BCS1_N"/>
</dbReference>
<keyword evidence="8" id="KW-1185">Reference proteome</keyword>
<feature type="region of interest" description="Disordered" evidence="4">
    <location>
        <begin position="141"/>
        <end position="162"/>
    </location>
</feature>
<dbReference type="GO" id="GO:0005743">
    <property type="term" value="C:mitochondrial inner membrane"/>
    <property type="evidence" value="ECO:0007669"/>
    <property type="project" value="UniProtKB-SubCell"/>
</dbReference>
<evidence type="ECO:0000259" key="5">
    <source>
        <dbReference type="SMART" id="SM00382"/>
    </source>
</evidence>
<feature type="domain" description="AAA+ ATPase" evidence="5">
    <location>
        <begin position="286"/>
        <end position="451"/>
    </location>
</feature>
<organism evidence="7 8">
    <name type="scientific">Pseudopithomyces chartarum</name>
    <dbReference type="NCBI Taxonomy" id="1892770"/>
    <lineage>
        <taxon>Eukaryota</taxon>
        <taxon>Fungi</taxon>
        <taxon>Dikarya</taxon>
        <taxon>Ascomycota</taxon>
        <taxon>Pezizomycotina</taxon>
        <taxon>Dothideomycetes</taxon>
        <taxon>Pleosporomycetidae</taxon>
        <taxon>Pleosporales</taxon>
        <taxon>Massarineae</taxon>
        <taxon>Didymosphaeriaceae</taxon>
        <taxon>Pseudopithomyces</taxon>
    </lineage>
</organism>
<dbReference type="AlphaFoldDB" id="A0AAN6LQC9"/>
<dbReference type="Pfam" id="PF00004">
    <property type="entry name" value="AAA"/>
    <property type="match status" value="2"/>
</dbReference>
<dbReference type="SUPFAM" id="SSF52540">
    <property type="entry name" value="P-loop containing nucleoside triphosphate hydrolases"/>
    <property type="match status" value="1"/>
</dbReference>
<feature type="domain" description="BCS1 N-terminal" evidence="6">
    <location>
        <begin position="63"/>
        <end position="253"/>
    </location>
</feature>
<dbReference type="InterPro" id="IPR050747">
    <property type="entry name" value="Mitochondrial_chaperone_BCS1"/>
</dbReference>